<organism evidence="1 2">
    <name type="scientific">Ambispora leptoticha</name>
    <dbReference type="NCBI Taxonomy" id="144679"/>
    <lineage>
        <taxon>Eukaryota</taxon>
        <taxon>Fungi</taxon>
        <taxon>Fungi incertae sedis</taxon>
        <taxon>Mucoromycota</taxon>
        <taxon>Glomeromycotina</taxon>
        <taxon>Glomeromycetes</taxon>
        <taxon>Archaeosporales</taxon>
        <taxon>Ambisporaceae</taxon>
        <taxon>Ambispora</taxon>
    </lineage>
</organism>
<sequence length="149" mass="17046">MSTSSFSSAENFAPLWNFLRTSSLDKITTSNVITQLWNCFKIQTEQEDFDSIMKILKETESEIIDKEHMGFLRGKFEERVNWKALALNSIELLKDKIKKKGAPPHEHIFTKISNIDVDALSNDDPLCIGVIDLSSDKYNIPESDYESLI</sequence>
<reference evidence="1" key="1">
    <citation type="submission" date="2021-06" db="EMBL/GenBank/DDBJ databases">
        <authorList>
            <person name="Kallberg Y."/>
            <person name="Tangrot J."/>
            <person name="Rosling A."/>
        </authorList>
    </citation>
    <scope>NUCLEOTIDE SEQUENCE</scope>
    <source>
        <strain evidence="1">FL130A</strain>
    </source>
</reference>
<evidence type="ECO:0000313" key="2">
    <source>
        <dbReference type="Proteomes" id="UP000789508"/>
    </source>
</evidence>
<comment type="caution">
    <text evidence="1">The sequence shown here is derived from an EMBL/GenBank/DDBJ whole genome shotgun (WGS) entry which is preliminary data.</text>
</comment>
<dbReference type="AlphaFoldDB" id="A0A9N9HN04"/>
<accession>A0A9N9HN04</accession>
<name>A0A9N9HN04_9GLOM</name>
<proteinExistence type="predicted"/>
<keyword evidence="2" id="KW-1185">Reference proteome</keyword>
<dbReference type="Proteomes" id="UP000789508">
    <property type="component" value="Unassembled WGS sequence"/>
</dbReference>
<protein>
    <submittedName>
        <fullName evidence="1">1842_t:CDS:1</fullName>
    </submittedName>
</protein>
<gene>
    <name evidence="1" type="ORF">ALEPTO_LOCUS11440</name>
</gene>
<dbReference type="OrthoDB" id="2416492at2759"/>
<evidence type="ECO:0000313" key="1">
    <source>
        <dbReference type="EMBL" id="CAG8697340.1"/>
    </source>
</evidence>
<feature type="non-terminal residue" evidence="1">
    <location>
        <position position="149"/>
    </location>
</feature>
<dbReference type="EMBL" id="CAJVPS010018409">
    <property type="protein sequence ID" value="CAG8697340.1"/>
    <property type="molecule type" value="Genomic_DNA"/>
</dbReference>